<reference evidence="2 3" key="1">
    <citation type="submission" date="2024-02" db="EMBL/GenBank/DDBJ databases">
        <authorList>
            <person name="Chen Y."/>
            <person name="Shah S."/>
            <person name="Dougan E. K."/>
            <person name="Thang M."/>
            <person name="Chan C."/>
        </authorList>
    </citation>
    <scope>NUCLEOTIDE SEQUENCE [LARGE SCALE GENOMIC DNA]</scope>
</reference>
<protein>
    <submittedName>
        <fullName evidence="2">Uncharacterized protein</fullName>
    </submittedName>
</protein>
<dbReference type="Proteomes" id="UP001642484">
    <property type="component" value="Unassembled WGS sequence"/>
</dbReference>
<dbReference type="EMBL" id="CAXAMN010024595">
    <property type="protein sequence ID" value="CAK9088019.1"/>
    <property type="molecule type" value="Genomic_DNA"/>
</dbReference>
<gene>
    <name evidence="2" type="ORF">CCMP2556_LOCUS42486</name>
</gene>
<evidence type="ECO:0000313" key="3">
    <source>
        <dbReference type="Proteomes" id="UP001642484"/>
    </source>
</evidence>
<keyword evidence="3" id="KW-1185">Reference proteome</keyword>
<name>A0ABP0QIG0_9DINO</name>
<comment type="caution">
    <text evidence="2">The sequence shown here is derived from an EMBL/GenBank/DDBJ whole genome shotgun (WGS) entry which is preliminary data.</text>
</comment>
<evidence type="ECO:0000256" key="1">
    <source>
        <dbReference type="SAM" id="MobiDB-lite"/>
    </source>
</evidence>
<proteinExistence type="predicted"/>
<organism evidence="2 3">
    <name type="scientific">Durusdinium trenchii</name>
    <dbReference type="NCBI Taxonomy" id="1381693"/>
    <lineage>
        <taxon>Eukaryota</taxon>
        <taxon>Sar</taxon>
        <taxon>Alveolata</taxon>
        <taxon>Dinophyceae</taxon>
        <taxon>Suessiales</taxon>
        <taxon>Symbiodiniaceae</taxon>
        <taxon>Durusdinium</taxon>
    </lineage>
</organism>
<evidence type="ECO:0000313" key="2">
    <source>
        <dbReference type="EMBL" id="CAK9088019.1"/>
    </source>
</evidence>
<accession>A0ABP0QIG0</accession>
<sequence>MSPPKSSYWIRYSPSYAFAYIRDGIVGSSPPLFLTEKIERDTDVPEIAKATCHRRRARVARPGWWLQAFVELHGFGHELSGTGRYADQARPPSQPPQRNRHSCRQSDMAVPDRSCLGKWDSYIPDTIHGTVIGLPISWGGGFGGQLIGIYSSPIECLGIYDPWL</sequence>
<feature type="region of interest" description="Disordered" evidence="1">
    <location>
        <begin position="83"/>
        <end position="109"/>
    </location>
</feature>